<dbReference type="PROSITE" id="PS00107">
    <property type="entry name" value="PROTEIN_KINASE_ATP"/>
    <property type="match status" value="1"/>
</dbReference>
<evidence type="ECO:0000256" key="4">
    <source>
        <dbReference type="ARBA" id="ARBA00022840"/>
    </source>
</evidence>
<gene>
    <name evidence="8" type="ORF">GCM10011496_13200</name>
</gene>
<dbReference type="PANTHER" id="PTHR43289:SF34">
    <property type="entry name" value="SERINE_THREONINE-PROTEIN KINASE YBDM-RELATED"/>
    <property type="match status" value="1"/>
</dbReference>
<evidence type="ECO:0000256" key="2">
    <source>
        <dbReference type="ARBA" id="ARBA00022741"/>
    </source>
</evidence>
<evidence type="ECO:0000256" key="5">
    <source>
        <dbReference type="PROSITE-ProRule" id="PRU10141"/>
    </source>
</evidence>
<evidence type="ECO:0000259" key="7">
    <source>
        <dbReference type="PROSITE" id="PS50011"/>
    </source>
</evidence>
<evidence type="ECO:0000256" key="3">
    <source>
        <dbReference type="ARBA" id="ARBA00022777"/>
    </source>
</evidence>
<dbReference type="GO" id="GO:0005524">
    <property type="term" value="F:ATP binding"/>
    <property type="evidence" value="ECO:0007669"/>
    <property type="project" value="UniProtKB-UniRule"/>
</dbReference>
<dbReference type="Gene3D" id="3.30.200.20">
    <property type="entry name" value="Phosphorylase Kinase, domain 1"/>
    <property type="match status" value="1"/>
</dbReference>
<feature type="region of interest" description="Disordered" evidence="6">
    <location>
        <begin position="471"/>
        <end position="494"/>
    </location>
</feature>
<protein>
    <recommendedName>
        <fullName evidence="7">Protein kinase domain-containing protein</fullName>
    </recommendedName>
</protein>
<evidence type="ECO:0000256" key="1">
    <source>
        <dbReference type="ARBA" id="ARBA00022679"/>
    </source>
</evidence>
<dbReference type="GO" id="GO:0004674">
    <property type="term" value="F:protein serine/threonine kinase activity"/>
    <property type="evidence" value="ECO:0007669"/>
    <property type="project" value="TreeGrafter"/>
</dbReference>
<dbReference type="Proteomes" id="UP000620596">
    <property type="component" value="Unassembled WGS sequence"/>
</dbReference>
<dbReference type="AlphaFoldDB" id="A0A916SD42"/>
<reference evidence="8" key="1">
    <citation type="journal article" date="2014" name="Int. J. Syst. Evol. Microbiol.">
        <title>Complete genome sequence of Corynebacterium casei LMG S-19264T (=DSM 44701T), isolated from a smear-ripened cheese.</title>
        <authorList>
            <consortium name="US DOE Joint Genome Institute (JGI-PGF)"/>
            <person name="Walter F."/>
            <person name="Albersmeier A."/>
            <person name="Kalinowski J."/>
            <person name="Ruckert C."/>
        </authorList>
    </citation>
    <scope>NUCLEOTIDE SEQUENCE</scope>
    <source>
        <strain evidence="8">CGMCC 1.15322</strain>
    </source>
</reference>
<organism evidence="8 9">
    <name type="scientific">Polaromonas eurypsychrophila</name>
    <dbReference type="NCBI Taxonomy" id="1614635"/>
    <lineage>
        <taxon>Bacteria</taxon>
        <taxon>Pseudomonadati</taxon>
        <taxon>Pseudomonadota</taxon>
        <taxon>Betaproteobacteria</taxon>
        <taxon>Burkholderiales</taxon>
        <taxon>Comamonadaceae</taxon>
        <taxon>Polaromonas</taxon>
    </lineage>
</organism>
<sequence>MHTTALPSGTPVSLITHADALAPGTRLAEFELQGALGAGGFGMVYQAFDHSLQRPVAIKEYLPAALAGRGQDGAVIVRDPADQPAFAAGLQSFVAEARLLAQFDHPSLVRVFRYREDNQTAYMVMPLYRGMTLQAARTQMRSPPTEAWLRKVLWAVLGALKTLHHGSAVHRDVSPDNIFLQDNGPPVLLDLGAARHAIGGKTQDLTDALKLSYAPLEQHPGAPEMRQGPWTDLYALAAVVHGLLCNKPPLPATLRAVRDRLPPFERVARTVQEQFGLTYSPAFVQAIGQALAIAPKNRPQTVAALVQAMGLETPNGMSRFDWRGELGAIWVPPVLSVPQQANAQCVRTRESAGAGRRADAAFACISPPARRTTVQGAGCIGTDPVAHAVARRRVFGRRAAGCRVGGDAHGPGRGTCGARRGLGGADAGCRAAARAAAAAVHRAAAIDREGGHGTERCGGYSVSGATQACRPQERGAAGAGPARPAAGDRGGTASRASALGACRCRHAGPARSAPVMRRQ</sequence>
<name>A0A916SD42_9BURK</name>
<feature type="domain" description="Protein kinase" evidence="7">
    <location>
        <begin position="30"/>
        <end position="311"/>
    </location>
</feature>
<dbReference type="Pfam" id="PF00069">
    <property type="entry name" value="Pkinase"/>
    <property type="match status" value="1"/>
</dbReference>
<dbReference type="EMBL" id="BMIG01000003">
    <property type="protein sequence ID" value="GGA93499.1"/>
    <property type="molecule type" value="Genomic_DNA"/>
</dbReference>
<accession>A0A916SD42</accession>
<keyword evidence="1" id="KW-0808">Transferase</keyword>
<comment type="caution">
    <text evidence="8">The sequence shown here is derived from an EMBL/GenBank/DDBJ whole genome shotgun (WGS) entry which is preliminary data.</text>
</comment>
<dbReference type="InterPro" id="IPR017441">
    <property type="entry name" value="Protein_kinase_ATP_BS"/>
</dbReference>
<dbReference type="CDD" id="cd14014">
    <property type="entry name" value="STKc_PknB_like"/>
    <property type="match status" value="1"/>
</dbReference>
<dbReference type="SUPFAM" id="SSF56112">
    <property type="entry name" value="Protein kinase-like (PK-like)"/>
    <property type="match status" value="1"/>
</dbReference>
<dbReference type="Gene3D" id="1.10.510.10">
    <property type="entry name" value="Transferase(Phosphotransferase) domain 1"/>
    <property type="match status" value="1"/>
</dbReference>
<feature type="binding site" evidence="5">
    <location>
        <position position="59"/>
    </location>
    <ligand>
        <name>ATP</name>
        <dbReference type="ChEBI" id="CHEBI:30616"/>
    </ligand>
</feature>
<dbReference type="InterPro" id="IPR000719">
    <property type="entry name" value="Prot_kinase_dom"/>
</dbReference>
<reference evidence="8" key="2">
    <citation type="submission" date="2020-09" db="EMBL/GenBank/DDBJ databases">
        <authorList>
            <person name="Sun Q."/>
            <person name="Zhou Y."/>
        </authorList>
    </citation>
    <scope>NUCLEOTIDE SEQUENCE</scope>
    <source>
        <strain evidence="8">CGMCC 1.15322</strain>
    </source>
</reference>
<proteinExistence type="predicted"/>
<evidence type="ECO:0000313" key="9">
    <source>
        <dbReference type="Proteomes" id="UP000620596"/>
    </source>
</evidence>
<evidence type="ECO:0000256" key="6">
    <source>
        <dbReference type="SAM" id="MobiDB-lite"/>
    </source>
</evidence>
<keyword evidence="4 5" id="KW-0067">ATP-binding</keyword>
<keyword evidence="3" id="KW-0418">Kinase</keyword>
<dbReference type="PANTHER" id="PTHR43289">
    <property type="entry name" value="MITOGEN-ACTIVATED PROTEIN KINASE KINASE KINASE 20-RELATED"/>
    <property type="match status" value="1"/>
</dbReference>
<dbReference type="InterPro" id="IPR011009">
    <property type="entry name" value="Kinase-like_dom_sf"/>
</dbReference>
<keyword evidence="2 5" id="KW-0547">Nucleotide-binding</keyword>
<dbReference type="PROSITE" id="PS50011">
    <property type="entry name" value="PROTEIN_KINASE_DOM"/>
    <property type="match status" value="1"/>
</dbReference>
<evidence type="ECO:0000313" key="8">
    <source>
        <dbReference type="EMBL" id="GGA93499.1"/>
    </source>
</evidence>
<feature type="compositionally biased region" description="Low complexity" evidence="6">
    <location>
        <begin position="474"/>
        <end position="487"/>
    </location>
</feature>
<keyword evidence="9" id="KW-1185">Reference proteome</keyword>